<evidence type="ECO:0000256" key="1">
    <source>
        <dbReference type="SAM" id="MobiDB-lite"/>
    </source>
</evidence>
<feature type="signal peptide" evidence="2">
    <location>
        <begin position="1"/>
        <end position="17"/>
    </location>
</feature>
<feature type="region of interest" description="Disordered" evidence="1">
    <location>
        <begin position="250"/>
        <end position="306"/>
    </location>
</feature>
<sequence>MWFNLVTISALIVCAFAVPLDERADNVCSTGIYKDLSPLKNYPVAVAYCQAKFPPACVSIKAKETRNKVPRQGSYPKRAEKSTSKTSTSKTSTSKTSTSKTSTTTSAKDATSSLWAKATVQPYATISTLCSCIQTHLPCTTSKKSTSTTSLSSSTKITSSTTAPSSASSSPAVTTPIQTSTQQSISQTPTTSSASAVTSSSSSSSVDSTTEIFTSSSISTEPSTTASTTSSSSSSSVDSTIEIIISSSISTEPSTTVSTTSSSSSSSVDSTTEILTSSSTSTEPSTTTSITSTTTTSTAPTTSCTPGPGCSPAGWRYQFYCTQYISGASGGFVTLPAVDETACLAQCDDNLACVAWSYMYQTGLCTTYFPLDDGYTIEEDPLGRYALYEPGDCPNPV</sequence>
<evidence type="ECO:0000313" key="3">
    <source>
        <dbReference type="EMBL" id="CAG8961934.1"/>
    </source>
</evidence>
<dbReference type="Proteomes" id="UP000696280">
    <property type="component" value="Unassembled WGS sequence"/>
</dbReference>
<protein>
    <recommendedName>
        <fullName evidence="5">Apple domain-containing protein</fullName>
    </recommendedName>
</protein>
<evidence type="ECO:0000313" key="4">
    <source>
        <dbReference type="Proteomes" id="UP000696280"/>
    </source>
</evidence>
<keyword evidence="4" id="KW-1185">Reference proteome</keyword>
<comment type="caution">
    <text evidence="3">The sequence shown here is derived from an EMBL/GenBank/DDBJ whole genome shotgun (WGS) entry which is preliminary data.</text>
</comment>
<dbReference type="AlphaFoldDB" id="A0A9N9L9H9"/>
<keyword evidence="2" id="KW-0732">Signal</keyword>
<gene>
    <name evidence="3" type="ORF">HYFRA_00014092</name>
</gene>
<feature type="chain" id="PRO_5040503715" description="Apple domain-containing protein" evidence="2">
    <location>
        <begin position="18"/>
        <end position="397"/>
    </location>
</feature>
<feature type="region of interest" description="Disordered" evidence="1">
    <location>
        <begin position="68"/>
        <end position="105"/>
    </location>
</feature>
<name>A0A9N9L9H9_9HELO</name>
<proteinExistence type="predicted"/>
<feature type="compositionally biased region" description="Low complexity" evidence="1">
    <location>
        <begin position="84"/>
        <end position="105"/>
    </location>
</feature>
<evidence type="ECO:0008006" key="5">
    <source>
        <dbReference type="Google" id="ProtNLM"/>
    </source>
</evidence>
<dbReference type="EMBL" id="CAJVRL010000120">
    <property type="protein sequence ID" value="CAG8961934.1"/>
    <property type="molecule type" value="Genomic_DNA"/>
</dbReference>
<accession>A0A9N9L9H9</accession>
<organism evidence="3 4">
    <name type="scientific">Hymenoscyphus fraxineus</name>
    <dbReference type="NCBI Taxonomy" id="746836"/>
    <lineage>
        <taxon>Eukaryota</taxon>
        <taxon>Fungi</taxon>
        <taxon>Dikarya</taxon>
        <taxon>Ascomycota</taxon>
        <taxon>Pezizomycotina</taxon>
        <taxon>Leotiomycetes</taxon>
        <taxon>Helotiales</taxon>
        <taxon>Helotiaceae</taxon>
        <taxon>Hymenoscyphus</taxon>
    </lineage>
</organism>
<dbReference type="OrthoDB" id="10656696at2759"/>
<evidence type="ECO:0000256" key="2">
    <source>
        <dbReference type="SAM" id="SignalP"/>
    </source>
</evidence>
<reference evidence="3" key="1">
    <citation type="submission" date="2021-07" db="EMBL/GenBank/DDBJ databases">
        <authorList>
            <person name="Durling M."/>
        </authorList>
    </citation>
    <scope>NUCLEOTIDE SEQUENCE</scope>
</reference>
<feature type="region of interest" description="Disordered" evidence="1">
    <location>
        <begin position="140"/>
        <end position="235"/>
    </location>
</feature>